<gene>
    <name evidence="1" type="ORF">C1Y40_01707</name>
</gene>
<protein>
    <submittedName>
        <fullName evidence="1">Uncharacterized protein</fullName>
    </submittedName>
</protein>
<dbReference type="RefSeq" id="WP_131823579.1">
    <property type="nucleotide sequence ID" value="NZ_MLQM01000058.1"/>
</dbReference>
<sequence>MRLRPNNCHAKVFVRPGRQYRPITLGLGPGVNYEMTADEARQLALDLADAIEAHRTGEQPAKPGQLASQPKGHNPMDKSLKDYADHVHGDYRRAAACVAHFARGDGDGVFAVISDAGAHNRKIELILAILGLYQLVVPQITDDDVIARIQQLAAKWAADEDNENATN</sequence>
<organism evidence="1 2">
    <name type="scientific">Mycobacterium talmoniae</name>
    <dbReference type="NCBI Taxonomy" id="1858794"/>
    <lineage>
        <taxon>Bacteria</taxon>
        <taxon>Bacillati</taxon>
        <taxon>Actinomycetota</taxon>
        <taxon>Actinomycetes</taxon>
        <taxon>Mycobacteriales</taxon>
        <taxon>Mycobacteriaceae</taxon>
        <taxon>Mycobacterium</taxon>
    </lineage>
</organism>
<name>A0A2S8BN22_9MYCO</name>
<dbReference type="Proteomes" id="UP000238296">
    <property type="component" value="Unassembled WGS sequence"/>
</dbReference>
<accession>A0A2S8BN22</accession>
<dbReference type="EMBL" id="PPEA01000249">
    <property type="protein sequence ID" value="PQM48072.1"/>
    <property type="molecule type" value="Genomic_DNA"/>
</dbReference>
<evidence type="ECO:0000313" key="2">
    <source>
        <dbReference type="Proteomes" id="UP000238296"/>
    </source>
</evidence>
<evidence type="ECO:0000313" key="1">
    <source>
        <dbReference type="EMBL" id="PQM48072.1"/>
    </source>
</evidence>
<dbReference type="AlphaFoldDB" id="A0A2S8BN22"/>
<comment type="caution">
    <text evidence="1">The sequence shown here is derived from an EMBL/GenBank/DDBJ whole genome shotgun (WGS) entry which is preliminary data.</text>
</comment>
<reference evidence="1 2" key="1">
    <citation type="journal article" date="2017" name="Int. J. Syst. Evol. Microbiol.">
        <title>Mycobacterium talmoniae sp. nov., a slowly growing mycobacterium isolated from human respiratory samples.</title>
        <authorList>
            <person name="Davidson R.M."/>
            <person name="DeGroote M.A."/>
            <person name="Marola J.L."/>
            <person name="Buss S."/>
            <person name="Jones V."/>
            <person name="McNeil M.R."/>
            <person name="Freifeld A.G."/>
            <person name="Elaine Epperson L."/>
            <person name="Hasan N.A."/>
            <person name="Jackson M."/>
            <person name="Iwen P.C."/>
            <person name="Salfinger M."/>
            <person name="Strong M."/>
        </authorList>
    </citation>
    <scope>NUCLEOTIDE SEQUENCE [LARGE SCALE GENOMIC DNA]</scope>
    <source>
        <strain evidence="1 2">ATCC BAA-2683</strain>
    </source>
</reference>
<proteinExistence type="predicted"/>